<evidence type="ECO:0000256" key="4">
    <source>
        <dbReference type="ARBA" id="ARBA00037981"/>
    </source>
</evidence>
<gene>
    <name evidence="6" type="ORF">FVW20_04275</name>
</gene>
<dbReference type="Pfam" id="PF02525">
    <property type="entry name" value="Flavodoxin_2"/>
    <property type="match status" value="1"/>
</dbReference>
<keyword evidence="3" id="KW-0274">FAD</keyword>
<comment type="caution">
    <text evidence="6">The sequence shown here is derived from an EMBL/GenBank/DDBJ whole genome shotgun (WGS) entry which is preliminary data.</text>
</comment>
<accession>A0ABS0J1H6</accession>
<dbReference type="RefSeq" id="WP_196608435.1">
    <property type="nucleotide sequence ID" value="NZ_VRYY01000093.1"/>
</dbReference>
<keyword evidence="7" id="KW-1185">Reference proteome</keyword>
<organism evidence="6 7">
    <name type="scientific">Nitratidesulfovibrio oxamicus</name>
    <dbReference type="NCBI Taxonomy" id="32016"/>
    <lineage>
        <taxon>Bacteria</taxon>
        <taxon>Pseudomonadati</taxon>
        <taxon>Thermodesulfobacteriota</taxon>
        <taxon>Desulfovibrionia</taxon>
        <taxon>Desulfovibrionales</taxon>
        <taxon>Desulfovibrionaceae</taxon>
        <taxon>Nitratidesulfovibrio</taxon>
    </lineage>
</organism>
<dbReference type="PANTHER" id="PTHR46305">
    <property type="match status" value="1"/>
</dbReference>
<dbReference type="PANTHER" id="PTHR46305:SF3">
    <property type="entry name" value="NADPH:QUINONE OXIDOREDUCTASE MDAB"/>
    <property type="match status" value="1"/>
</dbReference>
<comment type="cofactor">
    <cofactor evidence="1">
        <name>FAD</name>
        <dbReference type="ChEBI" id="CHEBI:57692"/>
    </cofactor>
</comment>
<evidence type="ECO:0000259" key="5">
    <source>
        <dbReference type="Pfam" id="PF02525"/>
    </source>
</evidence>
<keyword evidence="2" id="KW-0285">Flavoprotein</keyword>
<evidence type="ECO:0000256" key="2">
    <source>
        <dbReference type="ARBA" id="ARBA00022630"/>
    </source>
</evidence>
<dbReference type="EMBL" id="VRYY01000093">
    <property type="protein sequence ID" value="MBG3876265.1"/>
    <property type="molecule type" value="Genomic_DNA"/>
</dbReference>
<feature type="domain" description="Flavodoxin-like fold" evidence="5">
    <location>
        <begin position="1"/>
        <end position="188"/>
    </location>
</feature>
<evidence type="ECO:0000256" key="3">
    <source>
        <dbReference type="ARBA" id="ARBA00022827"/>
    </source>
</evidence>
<sequence length="194" mass="21696">MNVLILNGHEPYPRSPGDLNRHMTGVARDILTGLGHAVQVVETVKPYDIDAEVDRHVWADRLIVQSPVNWMGFSWSFKKYIDVVYLAGMDGRLSKGDGRSRSAPERQYGTGGHMGGKQYMLSLTFNAPAAAFDDPGQVLMRGRTVDDLFLPAHMTFGYLGMTALETFSCHDVIKNPRIGEDLERFRAHITRLFG</sequence>
<dbReference type="InterPro" id="IPR029039">
    <property type="entry name" value="Flavoprotein-like_sf"/>
</dbReference>
<evidence type="ECO:0000313" key="6">
    <source>
        <dbReference type="EMBL" id="MBG3876265.1"/>
    </source>
</evidence>
<dbReference type="InterPro" id="IPR052397">
    <property type="entry name" value="NADPH-QR_MdaB"/>
</dbReference>
<evidence type="ECO:0000256" key="1">
    <source>
        <dbReference type="ARBA" id="ARBA00001974"/>
    </source>
</evidence>
<proteinExistence type="inferred from homology"/>
<name>A0ABS0J1H6_9BACT</name>
<dbReference type="Gene3D" id="3.40.50.360">
    <property type="match status" value="1"/>
</dbReference>
<protein>
    <submittedName>
        <fullName evidence="6">NAD(P)H-dependent oxidoreductase</fullName>
    </submittedName>
</protein>
<dbReference type="SUPFAM" id="SSF52218">
    <property type="entry name" value="Flavoproteins"/>
    <property type="match status" value="1"/>
</dbReference>
<reference evidence="6 7" key="1">
    <citation type="submission" date="2019-08" db="EMBL/GenBank/DDBJ databases">
        <authorList>
            <person name="Luo N."/>
        </authorList>
    </citation>
    <scope>NUCLEOTIDE SEQUENCE [LARGE SCALE GENOMIC DNA]</scope>
    <source>
        <strain evidence="6 7">NCIMB 9442</strain>
    </source>
</reference>
<dbReference type="InterPro" id="IPR003680">
    <property type="entry name" value="Flavodoxin_fold"/>
</dbReference>
<evidence type="ECO:0000313" key="7">
    <source>
        <dbReference type="Proteomes" id="UP001194469"/>
    </source>
</evidence>
<comment type="similarity">
    <text evidence="4">Belongs to the oxidoreductase MdaB family.</text>
</comment>
<dbReference type="Proteomes" id="UP001194469">
    <property type="component" value="Unassembled WGS sequence"/>
</dbReference>